<dbReference type="InterPro" id="IPR009333">
    <property type="entry name" value="DUF992"/>
</dbReference>
<sequence>MLMIRKSAIVCAIFVGVLCNQTVWAQPAELYENLDVHGTLLCKADAGMTITVSEKRRLSCEYKTGKHGDVLRKFSGVVSKRDTDSLFINEQYLSWTVLYLKSKNDVADPDASIVGRYARAWPEIIDEYELKPNTLVGGERNLFALEPRPVDGRRSDELASSVLYFEVSSLAP</sequence>
<feature type="signal peptide" evidence="1">
    <location>
        <begin position="1"/>
        <end position="25"/>
    </location>
</feature>
<gene>
    <name evidence="2" type="ORF">D1223_07510</name>
</gene>
<evidence type="ECO:0000313" key="3">
    <source>
        <dbReference type="Proteomes" id="UP000266385"/>
    </source>
</evidence>
<keyword evidence="1" id="KW-0732">Signal</keyword>
<evidence type="ECO:0000313" key="2">
    <source>
        <dbReference type="EMBL" id="RIJ30471.1"/>
    </source>
</evidence>
<dbReference type="AlphaFoldDB" id="A0A399RIL9"/>
<dbReference type="EMBL" id="QWFX01000006">
    <property type="protein sequence ID" value="RIJ30471.1"/>
    <property type="molecule type" value="Genomic_DNA"/>
</dbReference>
<organism evidence="2 3">
    <name type="scientific">Henriciella mobilis</name>
    <dbReference type="NCBI Taxonomy" id="2305467"/>
    <lineage>
        <taxon>Bacteria</taxon>
        <taxon>Pseudomonadati</taxon>
        <taxon>Pseudomonadota</taxon>
        <taxon>Alphaproteobacteria</taxon>
        <taxon>Hyphomonadales</taxon>
        <taxon>Hyphomonadaceae</taxon>
        <taxon>Henriciella</taxon>
    </lineage>
</organism>
<feature type="chain" id="PRO_5017281461" evidence="1">
    <location>
        <begin position="26"/>
        <end position="172"/>
    </location>
</feature>
<protein>
    <submittedName>
        <fullName evidence="2">DUF992 domain-containing protein</fullName>
    </submittedName>
</protein>
<reference evidence="2 3" key="1">
    <citation type="submission" date="2018-08" db="EMBL/GenBank/DDBJ databases">
        <title>Henriciella mobilis sp. nov., isolated from seawater.</title>
        <authorList>
            <person name="Cheng H."/>
            <person name="Wu Y.-H."/>
            <person name="Xu X.-W."/>
            <person name="Guo L.-L."/>
        </authorList>
    </citation>
    <scope>NUCLEOTIDE SEQUENCE [LARGE SCALE GENOMIC DNA]</scope>
    <source>
        <strain evidence="2 3">JN25</strain>
    </source>
</reference>
<dbReference type="RefSeq" id="WP_119375782.1">
    <property type="nucleotide sequence ID" value="NZ_QWFX01000006.1"/>
</dbReference>
<proteinExistence type="predicted"/>
<accession>A0A399RIL9</accession>
<keyword evidence="3" id="KW-1185">Reference proteome</keyword>
<evidence type="ECO:0000256" key="1">
    <source>
        <dbReference type="SAM" id="SignalP"/>
    </source>
</evidence>
<dbReference type="Proteomes" id="UP000266385">
    <property type="component" value="Unassembled WGS sequence"/>
</dbReference>
<comment type="caution">
    <text evidence="2">The sequence shown here is derived from an EMBL/GenBank/DDBJ whole genome shotgun (WGS) entry which is preliminary data.</text>
</comment>
<name>A0A399RIL9_9PROT</name>
<dbReference type="Pfam" id="PF06186">
    <property type="entry name" value="DUF992"/>
    <property type="match status" value="1"/>
</dbReference>